<comment type="caution">
    <text evidence="1">The sequence shown here is derived from an EMBL/GenBank/DDBJ whole genome shotgun (WGS) entry which is preliminary data.</text>
</comment>
<sequence>MGGSDGLVAGARFADDGQVGFGLEHAAQAVTDDGVVVDQQDADHARPKEAVETAGAQTGGMALIISAGAP</sequence>
<keyword evidence="2" id="KW-1185">Reference proteome</keyword>
<organism evidence="1 2">
    <name type="scientific">Dactylosporangium maewongense</name>
    <dbReference type="NCBI Taxonomy" id="634393"/>
    <lineage>
        <taxon>Bacteria</taxon>
        <taxon>Bacillati</taxon>
        <taxon>Actinomycetota</taxon>
        <taxon>Actinomycetes</taxon>
        <taxon>Micromonosporales</taxon>
        <taxon>Micromonosporaceae</taxon>
        <taxon>Dactylosporangium</taxon>
    </lineage>
</organism>
<dbReference type="Proteomes" id="UP001501470">
    <property type="component" value="Unassembled WGS sequence"/>
</dbReference>
<accession>A0ABN2AS53</accession>
<gene>
    <name evidence="1" type="ORF">GCM10009827_045340</name>
</gene>
<evidence type="ECO:0000313" key="2">
    <source>
        <dbReference type="Proteomes" id="UP001501470"/>
    </source>
</evidence>
<evidence type="ECO:0000313" key="1">
    <source>
        <dbReference type="EMBL" id="GAA1523818.1"/>
    </source>
</evidence>
<name>A0ABN2AS53_9ACTN</name>
<protein>
    <submittedName>
        <fullName evidence="1">Uncharacterized protein</fullName>
    </submittedName>
</protein>
<reference evidence="1 2" key="1">
    <citation type="journal article" date="2019" name="Int. J. Syst. Evol. Microbiol.">
        <title>The Global Catalogue of Microorganisms (GCM) 10K type strain sequencing project: providing services to taxonomists for standard genome sequencing and annotation.</title>
        <authorList>
            <consortium name="The Broad Institute Genomics Platform"/>
            <consortium name="The Broad Institute Genome Sequencing Center for Infectious Disease"/>
            <person name="Wu L."/>
            <person name="Ma J."/>
        </authorList>
    </citation>
    <scope>NUCLEOTIDE SEQUENCE [LARGE SCALE GENOMIC DNA]</scope>
    <source>
        <strain evidence="1 2">JCM 15933</strain>
    </source>
</reference>
<dbReference type="EMBL" id="BAAAQD010000008">
    <property type="protein sequence ID" value="GAA1523818.1"/>
    <property type="molecule type" value="Genomic_DNA"/>
</dbReference>
<proteinExistence type="predicted"/>